<proteinExistence type="predicted"/>
<dbReference type="Proteomes" id="UP001500280">
    <property type="component" value="Unassembled WGS sequence"/>
</dbReference>
<reference evidence="2" key="1">
    <citation type="journal article" date="2019" name="Int. J. Syst. Evol. Microbiol.">
        <title>The Global Catalogue of Microorganisms (GCM) 10K type strain sequencing project: providing services to taxonomists for standard genome sequencing and annotation.</title>
        <authorList>
            <consortium name="The Broad Institute Genomics Platform"/>
            <consortium name="The Broad Institute Genome Sequencing Center for Infectious Disease"/>
            <person name="Wu L."/>
            <person name="Ma J."/>
        </authorList>
    </citation>
    <scope>NUCLEOTIDE SEQUENCE [LARGE SCALE GENOMIC DNA]</scope>
    <source>
        <strain evidence="2">JCM 14307</strain>
    </source>
</reference>
<dbReference type="RefSeq" id="WP_344160126.1">
    <property type="nucleotide sequence ID" value="NZ_BAAANF010000021.1"/>
</dbReference>
<dbReference type="EMBL" id="BAAANF010000021">
    <property type="protein sequence ID" value="GAA1706976.1"/>
    <property type="molecule type" value="Genomic_DNA"/>
</dbReference>
<keyword evidence="2" id="KW-1185">Reference proteome</keyword>
<gene>
    <name evidence="1" type="ORF">GCM10009745_63550</name>
</gene>
<evidence type="ECO:0000313" key="1">
    <source>
        <dbReference type="EMBL" id="GAA1706976.1"/>
    </source>
</evidence>
<sequence>MVVIITVDKRLASNLWGRSGSDYSEAWRFSEVHRRVAQVAILIDEGDQTVRWLGRAVPGRRVSTRDRLLKIQELERIDPIPTSAIRQYWTDEVGRLSGEQDGMLTDAEGHQAVDALVAINPHLASIIQRLDRDDASLLGSGARGELRNQERDALGLVLTLANIDRAPLGDWNPPGGDIPFLAGMPGYVEREDALVDHDLHRFGDWAHNRQTRVGWQTFREGDRRVFVMNANRSAVEHSLGVDMVYYNETRDSFVLVQYKKMRPEMQKGGKRALRYRPDERLSAEVERMQRINEVCAAAGGEYRLNWGASWLKLCDPDPAIEDPTALIRGMYFALDHFRELLVTSRGPQGGIRIGYDTVDRHLSNTLFIDLVRDGWIGSRGPASDQIKAIIRESLASGRAVLFGVEPKRQ</sequence>
<evidence type="ECO:0000313" key="2">
    <source>
        <dbReference type="Proteomes" id="UP001500280"/>
    </source>
</evidence>
<organism evidence="1 2">
    <name type="scientific">Kribbella yunnanensis</name>
    <dbReference type="NCBI Taxonomy" id="190194"/>
    <lineage>
        <taxon>Bacteria</taxon>
        <taxon>Bacillati</taxon>
        <taxon>Actinomycetota</taxon>
        <taxon>Actinomycetes</taxon>
        <taxon>Propionibacteriales</taxon>
        <taxon>Kribbellaceae</taxon>
        <taxon>Kribbella</taxon>
    </lineage>
</organism>
<accession>A0ABN2IKP4</accession>
<comment type="caution">
    <text evidence="1">The sequence shown here is derived from an EMBL/GenBank/DDBJ whole genome shotgun (WGS) entry which is preliminary data.</text>
</comment>
<protein>
    <submittedName>
        <fullName evidence="1">Uncharacterized protein</fullName>
    </submittedName>
</protein>
<name>A0ABN2IKP4_9ACTN</name>